<protein>
    <submittedName>
        <fullName evidence="2">Unannotated protein</fullName>
    </submittedName>
</protein>
<organism evidence="2">
    <name type="scientific">freshwater metagenome</name>
    <dbReference type="NCBI Taxonomy" id="449393"/>
    <lineage>
        <taxon>unclassified sequences</taxon>
        <taxon>metagenomes</taxon>
        <taxon>ecological metagenomes</taxon>
    </lineage>
</organism>
<evidence type="ECO:0000256" key="1">
    <source>
        <dbReference type="SAM" id="MobiDB-lite"/>
    </source>
</evidence>
<accession>A0A6J7CXV3</accession>
<evidence type="ECO:0000313" key="2">
    <source>
        <dbReference type="EMBL" id="CAB4863622.1"/>
    </source>
</evidence>
<reference evidence="2" key="1">
    <citation type="submission" date="2020-05" db="EMBL/GenBank/DDBJ databases">
        <authorList>
            <person name="Chiriac C."/>
            <person name="Salcher M."/>
            <person name="Ghai R."/>
            <person name="Kavagutti S V."/>
        </authorList>
    </citation>
    <scope>NUCLEOTIDE SEQUENCE</scope>
</reference>
<proteinExistence type="predicted"/>
<name>A0A6J7CXV3_9ZZZZ</name>
<feature type="region of interest" description="Disordered" evidence="1">
    <location>
        <begin position="1"/>
        <end position="34"/>
    </location>
</feature>
<dbReference type="AlphaFoldDB" id="A0A6J7CXV3"/>
<gene>
    <name evidence="2" type="ORF">UFOPK3401_00388</name>
</gene>
<dbReference type="EMBL" id="CAFBLM010000011">
    <property type="protein sequence ID" value="CAB4863622.1"/>
    <property type="molecule type" value="Genomic_DNA"/>
</dbReference>
<sequence length="225" mass="25116">MTQAPETTKPGGPPAHAAAGGPPPGAGGPPGGMPDFNAIAERYLTAEQTDFDAIAGLEKEFAIGVKLVMRTLHEQVPYQHELNDALIKLHLQAVQFAKERDMMNEWNAHDVKTMKPVNERMGQLIAVTGKKELAVLAVAGYSACHYHMVLETTRSEDGLRRTWISPFKTCLEAGSRIGQFDMTEQWLWEEYVIPRFEGYAKDLGVEFEYATWNDATREVWVQVKP</sequence>